<dbReference type="AlphaFoldDB" id="A0A1G5JL33"/>
<reference evidence="1 2" key="1">
    <citation type="submission" date="2016-10" db="EMBL/GenBank/DDBJ databases">
        <authorList>
            <person name="de Groot N.N."/>
        </authorList>
    </citation>
    <scope>NUCLEOTIDE SEQUENCE [LARGE SCALE GENOMIC DNA]</scope>
    <source>
        <strain evidence="1 2">DSM 18978</strain>
    </source>
</reference>
<dbReference type="RefSeq" id="WP_091545052.1">
    <property type="nucleotide sequence ID" value="NZ_FMUS01000020.1"/>
</dbReference>
<organism evidence="1 2">
    <name type="scientific">Alkaliphilus peptidifermentans DSM 18978</name>
    <dbReference type="NCBI Taxonomy" id="1120976"/>
    <lineage>
        <taxon>Bacteria</taxon>
        <taxon>Bacillati</taxon>
        <taxon>Bacillota</taxon>
        <taxon>Clostridia</taxon>
        <taxon>Peptostreptococcales</taxon>
        <taxon>Natronincolaceae</taxon>
        <taxon>Alkaliphilus</taxon>
    </lineage>
</organism>
<dbReference type="OrthoDB" id="3078572at2"/>
<dbReference type="EMBL" id="FMUS01000020">
    <property type="protein sequence ID" value="SCY88631.1"/>
    <property type="molecule type" value="Genomic_DNA"/>
</dbReference>
<protein>
    <submittedName>
        <fullName evidence="1">Uncharacterized protein</fullName>
    </submittedName>
</protein>
<evidence type="ECO:0000313" key="2">
    <source>
        <dbReference type="Proteomes" id="UP000198636"/>
    </source>
</evidence>
<dbReference type="Proteomes" id="UP000198636">
    <property type="component" value="Unassembled WGS sequence"/>
</dbReference>
<gene>
    <name evidence="1" type="ORF">SAMN03080606_02882</name>
</gene>
<name>A0A1G5JL33_9FIRM</name>
<accession>A0A1G5JL33</accession>
<evidence type="ECO:0000313" key="1">
    <source>
        <dbReference type="EMBL" id="SCY88631.1"/>
    </source>
</evidence>
<sequence length="302" mass="35098">MLKAEDWVRYYGTFSPNATDKRVQHIDLEIVVSDAVIRNERNEDVPIYFTDLQFQTGEQVTGWVPKTEELLQSLSHTNDETRFMASNNHHLGRPPRQWELQERLFNIVGRGHQVICIPNYFPEDWDVEILPSGIDLTLYAKEDFDLMRISTAVGNHIPYGEGRMYDAIINDFSADNWIQNYFDTHPLHYRYSREFWINGGIGSAEQPIKIIASTRMASFAGQGIDIKERKTINIGGYPMYVGRNQFMTIPKGSVRFLIEFYKQIPLRRSGAPYDGWLHLADTGIGYWGRAEFKQWTYGRSRI</sequence>
<dbReference type="STRING" id="1120976.SAMN03080606_02882"/>
<proteinExistence type="predicted"/>
<keyword evidence="2" id="KW-1185">Reference proteome</keyword>